<dbReference type="Proteomes" id="UP001218188">
    <property type="component" value="Unassembled WGS sequence"/>
</dbReference>
<keyword evidence="3" id="KW-1185">Reference proteome</keyword>
<evidence type="ECO:0000313" key="2">
    <source>
        <dbReference type="EMBL" id="KAJ7039262.1"/>
    </source>
</evidence>
<comment type="caution">
    <text evidence="2">The sequence shown here is derived from an EMBL/GenBank/DDBJ whole genome shotgun (WGS) entry which is preliminary data.</text>
</comment>
<organism evidence="2 3">
    <name type="scientific">Mycena alexandri</name>
    <dbReference type="NCBI Taxonomy" id="1745969"/>
    <lineage>
        <taxon>Eukaryota</taxon>
        <taxon>Fungi</taxon>
        <taxon>Dikarya</taxon>
        <taxon>Basidiomycota</taxon>
        <taxon>Agaricomycotina</taxon>
        <taxon>Agaricomycetes</taxon>
        <taxon>Agaricomycetidae</taxon>
        <taxon>Agaricales</taxon>
        <taxon>Marasmiineae</taxon>
        <taxon>Mycenaceae</taxon>
        <taxon>Mycena</taxon>
    </lineage>
</organism>
<accession>A0AAD6X797</accession>
<dbReference type="AlphaFoldDB" id="A0AAD6X797"/>
<gene>
    <name evidence="2" type="ORF">C8F04DRAFT_323437</name>
</gene>
<feature type="compositionally biased region" description="Polar residues" evidence="1">
    <location>
        <begin position="681"/>
        <end position="707"/>
    </location>
</feature>
<dbReference type="EMBL" id="JARJCM010000028">
    <property type="protein sequence ID" value="KAJ7039262.1"/>
    <property type="molecule type" value="Genomic_DNA"/>
</dbReference>
<evidence type="ECO:0000256" key="1">
    <source>
        <dbReference type="SAM" id="MobiDB-lite"/>
    </source>
</evidence>
<feature type="compositionally biased region" description="Low complexity" evidence="1">
    <location>
        <begin position="625"/>
        <end position="634"/>
    </location>
</feature>
<evidence type="ECO:0000313" key="3">
    <source>
        <dbReference type="Proteomes" id="UP001218188"/>
    </source>
</evidence>
<feature type="region of interest" description="Disordered" evidence="1">
    <location>
        <begin position="596"/>
        <end position="660"/>
    </location>
</feature>
<feature type="compositionally biased region" description="Basic and acidic residues" evidence="1">
    <location>
        <begin position="596"/>
        <end position="619"/>
    </location>
</feature>
<dbReference type="Gene3D" id="3.80.10.10">
    <property type="entry name" value="Ribonuclease Inhibitor"/>
    <property type="match status" value="1"/>
</dbReference>
<dbReference type="InterPro" id="IPR032675">
    <property type="entry name" value="LRR_dom_sf"/>
</dbReference>
<dbReference type="SUPFAM" id="SSF52047">
    <property type="entry name" value="RNI-like"/>
    <property type="match status" value="1"/>
</dbReference>
<feature type="compositionally biased region" description="Basic and acidic residues" evidence="1">
    <location>
        <begin position="774"/>
        <end position="783"/>
    </location>
</feature>
<feature type="region of interest" description="Disordered" evidence="1">
    <location>
        <begin position="672"/>
        <end position="783"/>
    </location>
</feature>
<feature type="compositionally biased region" description="Polar residues" evidence="1">
    <location>
        <begin position="641"/>
        <end position="651"/>
    </location>
</feature>
<proteinExistence type="predicted"/>
<sequence>MSRPLESLPQPLLDEIVNTALCLIPALRGPFLSSLGSCLHAAAVRVLFHTVALQDNARVFTLEESCSSAGATYPVLCNPARYASAVKTLVIADPALPVDGAPLHGDDALRPIDTDLLVRLLKICTDIEAFVWESAFPPPDGLCEMLATHSQRVLRVSFSPPALTPASRCNLAKWDAPSLPLLSGVSLTSLRLCRLSQSGARAFSALLDNMGDESLLECLNIDFVWLDDSLCEKIVAAGRKIQKLSLTTSGTKLSDKGIVSILEGCDTLEEFVLDEVQGRLSRTLWTKPICFPTALKALRIVVAETGPHHSWATDHLESLHAVPLWSLSSLDVVRREAPPSLHCGVAIYDGIVDDAVALKPIPSAFMDRLKQQTSQMNSFRCDFWSFSIADIKLLLECSPRLERTQFCLDAPFSKLIGLTSTFASLSSLHTLSVSITPVHAPGKPSAPIVPSDNFSTTPTESPVLKSKSVLPQLLDFDQMQTQTCHSETPGDPSMPLLREIKRFARKCPQLEVIEWYGKNGRGSWAITRPPSSKASALNVSVEYVAPKLIEEVWKAIVREKSIEDAVKRGWGGFAEVERAGHVWIGEAAEAHAAERLAEKEKEEAASPVERVGKSRESGKRARMPSVSISSSSGSDVLLPLTPTTSPIQHTPLTPPLSDYSVSEVDPAWLRTYAPSNRKRSPSTPNMQNAGTSKPRTRSSTAALNSRDTTGDRDTGSNASGTASRGGAKPARGRGGGANSNTRGPRKPAGSNTAESSSGRARGGRGPKTVNSDATRPRRPADTT</sequence>
<name>A0AAD6X797_9AGAR</name>
<protein>
    <submittedName>
        <fullName evidence="2">Uncharacterized protein</fullName>
    </submittedName>
</protein>
<reference evidence="2" key="1">
    <citation type="submission" date="2023-03" db="EMBL/GenBank/DDBJ databases">
        <title>Massive genome expansion in bonnet fungi (Mycena s.s.) driven by repeated elements and novel gene families across ecological guilds.</title>
        <authorList>
            <consortium name="Lawrence Berkeley National Laboratory"/>
            <person name="Harder C.B."/>
            <person name="Miyauchi S."/>
            <person name="Viragh M."/>
            <person name="Kuo A."/>
            <person name="Thoen E."/>
            <person name="Andreopoulos B."/>
            <person name="Lu D."/>
            <person name="Skrede I."/>
            <person name="Drula E."/>
            <person name="Henrissat B."/>
            <person name="Morin E."/>
            <person name="Kohler A."/>
            <person name="Barry K."/>
            <person name="LaButti K."/>
            <person name="Morin E."/>
            <person name="Salamov A."/>
            <person name="Lipzen A."/>
            <person name="Mereny Z."/>
            <person name="Hegedus B."/>
            <person name="Baldrian P."/>
            <person name="Stursova M."/>
            <person name="Weitz H."/>
            <person name="Taylor A."/>
            <person name="Grigoriev I.V."/>
            <person name="Nagy L.G."/>
            <person name="Martin F."/>
            <person name="Kauserud H."/>
        </authorList>
    </citation>
    <scope>NUCLEOTIDE SEQUENCE</scope>
    <source>
        <strain evidence="2">CBHHK200</strain>
    </source>
</reference>